<keyword evidence="3" id="KW-0418">Kinase</keyword>
<dbReference type="InterPro" id="IPR036890">
    <property type="entry name" value="HATPase_C_sf"/>
</dbReference>
<feature type="transmembrane region" description="Helical" evidence="1">
    <location>
        <begin position="60"/>
        <end position="80"/>
    </location>
</feature>
<feature type="transmembrane region" description="Helical" evidence="1">
    <location>
        <begin position="92"/>
        <end position="111"/>
    </location>
</feature>
<dbReference type="PANTHER" id="PTHR34220">
    <property type="entry name" value="SENSOR HISTIDINE KINASE YPDA"/>
    <property type="match status" value="1"/>
</dbReference>
<dbReference type="RefSeq" id="WP_337335364.1">
    <property type="nucleotide sequence ID" value="NZ_JBBDHC010000010.1"/>
</dbReference>
<gene>
    <name evidence="3" type="ORF">WB794_08175</name>
</gene>
<reference evidence="3 4" key="1">
    <citation type="journal article" date="2016" name="Antonie Van Leeuwenhoek">
        <title>Denitratimonas tolerans gen. nov., sp. nov., a denitrifying bacterium isolated from a bioreactor for tannery wastewater treatment.</title>
        <authorList>
            <person name="Han S.I."/>
            <person name="Kim J.O."/>
            <person name="Lee Y.R."/>
            <person name="Ekpeghere K.I."/>
            <person name="Koh S.C."/>
            <person name="Whang K.S."/>
        </authorList>
    </citation>
    <scope>NUCLEOTIDE SEQUENCE [LARGE SCALE GENOMIC DNA]</scope>
    <source>
        <strain evidence="3 4">KACC 17565</strain>
    </source>
</reference>
<keyword evidence="1" id="KW-0812">Transmembrane</keyword>
<dbReference type="InterPro" id="IPR010559">
    <property type="entry name" value="Sig_transdc_His_kin_internal"/>
</dbReference>
<name>A0AAW9R750_9GAMM</name>
<evidence type="ECO:0000256" key="1">
    <source>
        <dbReference type="SAM" id="Phobius"/>
    </source>
</evidence>
<keyword evidence="1" id="KW-0472">Membrane</keyword>
<keyword evidence="4" id="KW-1185">Reference proteome</keyword>
<keyword evidence="3" id="KW-0808">Transferase</keyword>
<comment type="caution">
    <text evidence="3">The sequence shown here is derived from an EMBL/GenBank/DDBJ whole genome shotgun (WGS) entry which is preliminary data.</text>
</comment>
<dbReference type="GO" id="GO:0016020">
    <property type="term" value="C:membrane"/>
    <property type="evidence" value="ECO:0007669"/>
    <property type="project" value="InterPro"/>
</dbReference>
<dbReference type="PANTHER" id="PTHR34220:SF7">
    <property type="entry name" value="SENSOR HISTIDINE KINASE YPDA"/>
    <property type="match status" value="1"/>
</dbReference>
<dbReference type="GO" id="GO:0000155">
    <property type="term" value="F:phosphorelay sensor kinase activity"/>
    <property type="evidence" value="ECO:0007669"/>
    <property type="project" value="InterPro"/>
</dbReference>
<dbReference type="AlphaFoldDB" id="A0AAW9R750"/>
<feature type="transmembrane region" description="Helical" evidence="1">
    <location>
        <begin position="134"/>
        <end position="155"/>
    </location>
</feature>
<feature type="transmembrane region" description="Helical" evidence="1">
    <location>
        <begin position="19"/>
        <end position="40"/>
    </location>
</feature>
<protein>
    <submittedName>
        <fullName evidence="3">Histidine kinase</fullName>
    </submittedName>
</protein>
<proteinExistence type="predicted"/>
<evidence type="ECO:0000259" key="2">
    <source>
        <dbReference type="Pfam" id="PF06580"/>
    </source>
</evidence>
<sequence length="368" mass="40957">MPSAPAPTRHRRRFTPTQLWGGLLAMATAISLLLFLDRYLGRLANDRAGEWLRVLIEESTGTFTAALLVPVMVWAVRRWPPFGARWKTHLPLQLLIAMAVGFVHTTTTYLLRDLLIASPGVLGAGNYALSPNRYLLALPTGLIVYAVVAALTTVIDRYRGARNRELEAVELRAELTQAQLLALQRQLEPNFMFNTLRTITQLVYANPKAAEEMIARMTALLKHSLASDASHETTLANELRVLDLYLDIMRLRYAERLFVQVDAPPELARAILPRFLLQPLVENALRHGDDPAMTLVAVRVIVRSEGDSLIIRVRDHSRCDDQSPQSVGVVNAAARIAQLYGPGYGLSSERTDEGIEVTVRLPLRMDAA</sequence>
<accession>A0AAW9R750</accession>
<evidence type="ECO:0000313" key="4">
    <source>
        <dbReference type="Proteomes" id="UP001364472"/>
    </source>
</evidence>
<dbReference type="SUPFAM" id="SSF55874">
    <property type="entry name" value="ATPase domain of HSP90 chaperone/DNA topoisomerase II/histidine kinase"/>
    <property type="match status" value="1"/>
</dbReference>
<dbReference type="EMBL" id="JBBDHC010000010">
    <property type="protein sequence ID" value="MEJ1249646.1"/>
    <property type="molecule type" value="Genomic_DNA"/>
</dbReference>
<organism evidence="3 4">
    <name type="scientific">Denitratimonas tolerans</name>
    <dbReference type="NCBI Taxonomy" id="1338420"/>
    <lineage>
        <taxon>Bacteria</taxon>
        <taxon>Pseudomonadati</taxon>
        <taxon>Pseudomonadota</taxon>
        <taxon>Gammaproteobacteria</taxon>
        <taxon>Lysobacterales</taxon>
        <taxon>Lysobacteraceae</taxon>
        <taxon>Denitratimonas</taxon>
    </lineage>
</organism>
<dbReference type="Proteomes" id="UP001364472">
    <property type="component" value="Unassembled WGS sequence"/>
</dbReference>
<dbReference type="InterPro" id="IPR050640">
    <property type="entry name" value="Bact_2-comp_sensor_kinase"/>
</dbReference>
<keyword evidence="1" id="KW-1133">Transmembrane helix</keyword>
<dbReference type="Pfam" id="PF06580">
    <property type="entry name" value="His_kinase"/>
    <property type="match status" value="1"/>
</dbReference>
<feature type="domain" description="Signal transduction histidine kinase internal region" evidence="2">
    <location>
        <begin position="178"/>
        <end position="257"/>
    </location>
</feature>
<evidence type="ECO:0000313" key="3">
    <source>
        <dbReference type="EMBL" id="MEJ1249646.1"/>
    </source>
</evidence>
<dbReference type="Gene3D" id="3.30.565.10">
    <property type="entry name" value="Histidine kinase-like ATPase, C-terminal domain"/>
    <property type="match status" value="1"/>
</dbReference>